<dbReference type="Pfam" id="PF02958">
    <property type="entry name" value="EcKL"/>
    <property type="match status" value="1"/>
</dbReference>
<sequence>MPYNPDELVAPSWLNDEFFRDVMRQVNHDPTIELVSECALRPGTKLGEHYASVMFRTSIKYVSKKSNVEQSINVIMKTTPEADGIKKELLEDNKLFDTEIRMYSKILPEMARLLKGVGEEYKYPRYIYGALKPHSIVILEDISHQGWIMGDFIDTIDEMKPIIKNIAMFHAASVVMESKDSNFSTENYFSMADKLMSFDLLLNKGFDDLKYLTVTYPEFARFAKPLDHFRQDLRKVLESAYKPSRTFQNVLNHGDFQCKNMLHQIDRDGRHTDTILLDYQICCWTSPAIDLYSMFDIITTQELKNTCRNELIYLYHQEYSELLKRLGFEGNIPTLLEIQIELLRAAGLGMRLSKCLKGLQNH</sequence>
<dbReference type="SMART" id="SM00587">
    <property type="entry name" value="CHK"/>
    <property type="match status" value="1"/>
</dbReference>
<dbReference type="Gene3D" id="3.90.1200.10">
    <property type="match status" value="1"/>
</dbReference>
<dbReference type="EnsemblMetazoa" id="ASIC009270-RA">
    <property type="protein sequence ID" value="ASIC009270-PA"/>
    <property type="gene ID" value="ASIC009270"/>
</dbReference>
<dbReference type="PANTHER" id="PTHR11012">
    <property type="entry name" value="PROTEIN KINASE-LIKE DOMAIN-CONTAINING"/>
    <property type="match status" value="1"/>
</dbReference>
<dbReference type="STRING" id="74873.A0A084VUK1"/>
<dbReference type="VEuPathDB" id="VectorBase:ASIS024397"/>
<dbReference type="OrthoDB" id="8250698at2759"/>
<dbReference type="VEuPathDB" id="VectorBase:ASIC009270"/>
<gene>
    <name evidence="2" type="ORF">ZHAS_00009270</name>
</gene>
<dbReference type="OMA" id="IKFCATC"/>
<evidence type="ECO:0000313" key="4">
    <source>
        <dbReference type="Proteomes" id="UP000030765"/>
    </source>
</evidence>
<dbReference type="Proteomes" id="UP000030765">
    <property type="component" value="Unassembled WGS sequence"/>
</dbReference>
<dbReference type="SUPFAM" id="SSF56112">
    <property type="entry name" value="Protein kinase-like (PK-like)"/>
    <property type="match status" value="1"/>
</dbReference>
<dbReference type="AlphaFoldDB" id="A0A084VUK1"/>
<protein>
    <submittedName>
        <fullName evidence="2">AGAP003762-PA-like protein</fullName>
    </submittedName>
    <submittedName>
        <fullName evidence="3">CHK domain-containing protein</fullName>
    </submittedName>
</protein>
<reference evidence="2 4" key="1">
    <citation type="journal article" date="2014" name="BMC Genomics">
        <title>Genome sequence of Anopheles sinensis provides insight into genetics basis of mosquito competence for malaria parasites.</title>
        <authorList>
            <person name="Zhou D."/>
            <person name="Zhang D."/>
            <person name="Ding G."/>
            <person name="Shi L."/>
            <person name="Hou Q."/>
            <person name="Ye Y."/>
            <person name="Xu Y."/>
            <person name="Zhou H."/>
            <person name="Xiong C."/>
            <person name="Li S."/>
            <person name="Yu J."/>
            <person name="Hong S."/>
            <person name="Yu X."/>
            <person name="Zou P."/>
            <person name="Chen C."/>
            <person name="Chang X."/>
            <person name="Wang W."/>
            <person name="Lv Y."/>
            <person name="Sun Y."/>
            <person name="Ma L."/>
            <person name="Shen B."/>
            <person name="Zhu C."/>
        </authorList>
    </citation>
    <scope>NUCLEOTIDE SEQUENCE [LARGE SCALE GENOMIC DNA]</scope>
</reference>
<dbReference type="PANTHER" id="PTHR11012:SF12">
    <property type="entry name" value="CHK KINASE-LIKE DOMAIN-CONTAINING PROTEIN-RELATED"/>
    <property type="match status" value="1"/>
</dbReference>
<reference evidence="3" key="2">
    <citation type="submission" date="2020-05" db="UniProtKB">
        <authorList>
            <consortium name="EnsemblMetazoa"/>
        </authorList>
    </citation>
    <scope>IDENTIFICATION</scope>
</reference>
<accession>A0A084VUK1</accession>
<feature type="domain" description="CHK kinase-like" evidence="1">
    <location>
        <begin position="137"/>
        <end position="325"/>
    </location>
</feature>
<dbReference type="EMBL" id="ATLV01016901">
    <property type="status" value="NOT_ANNOTATED_CDS"/>
    <property type="molecule type" value="Genomic_DNA"/>
</dbReference>
<organism evidence="2">
    <name type="scientific">Anopheles sinensis</name>
    <name type="common">Mosquito</name>
    <dbReference type="NCBI Taxonomy" id="74873"/>
    <lineage>
        <taxon>Eukaryota</taxon>
        <taxon>Metazoa</taxon>
        <taxon>Ecdysozoa</taxon>
        <taxon>Arthropoda</taxon>
        <taxon>Hexapoda</taxon>
        <taxon>Insecta</taxon>
        <taxon>Pterygota</taxon>
        <taxon>Neoptera</taxon>
        <taxon>Endopterygota</taxon>
        <taxon>Diptera</taxon>
        <taxon>Nematocera</taxon>
        <taxon>Culicoidea</taxon>
        <taxon>Culicidae</taxon>
        <taxon>Anophelinae</taxon>
        <taxon>Anopheles</taxon>
    </lineage>
</organism>
<evidence type="ECO:0000313" key="2">
    <source>
        <dbReference type="EMBL" id="KFB41645.1"/>
    </source>
</evidence>
<proteinExistence type="predicted"/>
<keyword evidence="4" id="KW-1185">Reference proteome</keyword>
<evidence type="ECO:0000313" key="3">
    <source>
        <dbReference type="EnsemblMetazoa" id="ASIC009270-PA"/>
    </source>
</evidence>
<evidence type="ECO:0000259" key="1">
    <source>
        <dbReference type="SMART" id="SM00587"/>
    </source>
</evidence>
<name>A0A084VUK1_ANOSI</name>
<dbReference type="InterPro" id="IPR011009">
    <property type="entry name" value="Kinase-like_dom_sf"/>
</dbReference>
<dbReference type="EMBL" id="KE525127">
    <property type="protein sequence ID" value="KFB41645.1"/>
    <property type="molecule type" value="Genomic_DNA"/>
</dbReference>
<dbReference type="InterPro" id="IPR015897">
    <property type="entry name" value="CHK_kinase-like"/>
</dbReference>
<dbReference type="InterPro" id="IPR004119">
    <property type="entry name" value="EcKL"/>
</dbReference>